<evidence type="ECO:0000256" key="9">
    <source>
        <dbReference type="SAM" id="Phobius"/>
    </source>
</evidence>
<dbReference type="RefSeq" id="WP_275469080.1">
    <property type="nucleotide sequence ID" value="NZ_CP110232.1"/>
</dbReference>
<evidence type="ECO:0000256" key="6">
    <source>
        <dbReference type="ARBA" id="ARBA00022840"/>
    </source>
</evidence>
<keyword evidence="5" id="KW-0547">Nucleotide-binding</keyword>
<keyword evidence="13" id="KW-1185">Reference proteome</keyword>
<dbReference type="FunFam" id="3.40.50.300:FF:000221">
    <property type="entry name" value="Multidrug ABC transporter ATP-binding protein"/>
    <property type="match status" value="1"/>
</dbReference>
<evidence type="ECO:0000313" key="12">
    <source>
        <dbReference type="EMBL" id="WEG73277.1"/>
    </source>
</evidence>
<dbReference type="CDD" id="cd18548">
    <property type="entry name" value="ABC_6TM_Tm287_like"/>
    <property type="match status" value="1"/>
</dbReference>
<feature type="transmembrane region" description="Helical" evidence="9">
    <location>
        <begin position="20"/>
        <end position="40"/>
    </location>
</feature>
<feature type="transmembrane region" description="Helical" evidence="9">
    <location>
        <begin position="237"/>
        <end position="258"/>
    </location>
</feature>
<dbReference type="Pfam" id="PF00664">
    <property type="entry name" value="ABC_membrane"/>
    <property type="match status" value="1"/>
</dbReference>
<feature type="domain" description="ABC transporter" evidence="10">
    <location>
        <begin position="334"/>
        <end position="569"/>
    </location>
</feature>
<name>A0AAF0I9B3_9ENTE</name>
<proteinExistence type="predicted"/>
<dbReference type="GO" id="GO:0016887">
    <property type="term" value="F:ATP hydrolysis activity"/>
    <property type="evidence" value="ECO:0007669"/>
    <property type="project" value="InterPro"/>
</dbReference>
<reference evidence="12" key="1">
    <citation type="submission" date="2022-10" db="EMBL/GenBank/DDBJ databases">
        <title>Vagococcus sp. isolated from poultry meat.</title>
        <authorList>
            <person name="Johansson P."/>
            <person name="Bjorkroth J."/>
        </authorList>
    </citation>
    <scope>NUCLEOTIDE SEQUENCE</scope>
    <source>
        <strain evidence="12">STAA11</strain>
    </source>
</reference>
<dbReference type="InterPro" id="IPR003593">
    <property type="entry name" value="AAA+_ATPase"/>
</dbReference>
<gene>
    <name evidence="12" type="ORF">OL234_10135</name>
</gene>
<comment type="subcellular location">
    <subcellularLocation>
        <location evidence="1">Cell membrane</location>
        <topology evidence="1">Multi-pass membrane protein</topology>
    </subcellularLocation>
</comment>
<dbReference type="SMART" id="SM00382">
    <property type="entry name" value="AAA"/>
    <property type="match status" value="1"/>
</dbReference>
<dbReference type="GO" id="GO:0005524">
    <property type="term" value="F:ATP binding"/>
    <property type="evidence" value="ECO:0007669"/>
    <property type="project" value="UniProtKB-KW"/>
</dbReference>
<sequence length="576" mass="63986">MFSLLHYAKDYRKEILLGPFFKFLEAVFELALPLYMARLIDLGIAKQDKAYIIKSASLMIGMSLVGLICVLICQYYSSIASQGFGTELREKLLKKINTFSHHELNKFGSATLITRMTADINQLQLALAMLIRLVVRAPFLSIGSVFMAFYINAQLASLFLIALFLFCLILYFLMSKTIPLYQKVQGKVDNLNQVLQESLSGVRVIRAFSQQRHGEKKMTETSDELASAYKRVANISALLNPITLLIMNSAIIILLYVGGFSVNSGNLTQGEILALINYLMQMLLALIVVSNLVIIFTKASASAKRVNELFDTTSSLIEKPTETLDFSIPPVNAVAFNNVSFKYTPDSGQALTDISFTLPLGQTLGVTGQTGSGKTTLTQLLPRFYDATIGNIELFDTPIKKLPLADIRSSIGIVPQTSTLFSGTIRDNLQWGQEKASDQECWQALKTAQCLDFVNALPNKLDTMILEGGKNFSGGQRQRLAIARALIRTPRLLILDDSLSALDYQTDLELRLALKEELTQTSLIIVSQRLSSVQDAEQILVLEDGKQVGLGKHETLLKKSTIYRNLYNSQQEREEA</sequence>
<dbReference type="GO" id="GO:0015421">
    <property type="term" value="F:ABC-type oligopeptide transporter activity"/>
    <property type="evidence" value="ECO:0007669"/>
    <property type="project" value="TreeGrafter"/>
</dbReference>
<keyword evidence="8 9" id="KW-0472">Membrane</keyword>
<feature type="transmembrane region" description="Helical" evidence="9">
    <location>
        <begin position="278"/>
        <end position="297"/>
    </location>
</feature>
<evidence type="ECO:0000259" key="10">
    <source>
        <dbReference type="PROSITE" id="PS50893"/>
    </source>
</evidence>
<evidence type="ECO:0000259" key="11">
    <source>
        <dbReference type="PROSITE" id="PS50929"/>
    </source>
</evidence>
<dbReference type="GO" id="GO:0005886">
    <property type="term" value="C:plasma membrane"/>
    <property type="evidence" value="ECO:0007669"/>
    <property type="project" value="UniProtKB-SubCell"/>
</dbReference>
<evidence type="ECO:0000256" key="1">
    <source>
        <dbReference type="ARBA" id="ARBA00004651"/>
    </source>
</evidence>
<dbReference type="InterPro" id="IPR027417">
    <property type="entry name" value="P-loop_NTPase"/>
</dbReference>
<dbReference type="EMBL" id="CP110232">
    <property type="protein sequence ID" value="WEG73277.1"/>
    <property type="molecule type" value="Genomic_DNA"/>
</dbReference>
<dbReference type="PANTHER" id="PTHR43394">
    <property type="entry name" value="ATP-DEPENDENT PERMEASE MDL1, MITOCHONDRIAL"/>
    <property type="match status" value="1"/>
</dbReference>
<evidence type="ECO:0000256" key="2">
    <source>
        <dbReference type="ARBA" id="ARBA00022448"/>
    </source>
</evidence>
<keyword evidence="6 12" id="KW-0067">ATP-binding</keyword>
<keyword evidence="3" id="KW-1003">Cell membrane</keyword>
<evidence type="ECO:0000256" key="3">
    <source>
        <dbReference type="ARBA" id="ARBA00022475"/>
    </source>
</evidence>
<dbReference type="InterPro" id="IPR036640">
    <property type="entry name" value="ABC1_TM_sf"/>
</dbReference>
<dbReference type="PANTHER" id="PTHR43394:SF1">
    <property type="entry name" value="ATP-BINDING CASSETTE SUB-FAMILY B MEMBER 10, MITOCHONDRIAL"/>
    <property type="match status" value="1"/>
</dbReference>
<dbReference type="Proteomes" id="UP001179647">
    <property type="component" value="Chromosome"/>
</dbReference>
<accession>A0AAF0I9B3</accession>
<keyword evidence="2" id="KW-0813">Transport</keyword>
<dbReference type="SUPFAM" id="SSF52540">
    <property type="entry name" value="P-loop containing nucleoside triphosphate hydrolases"/>
    <property type="match status" value="1"/>
</dbReference>
<dbReference type="PROSITE" id="PS50893">
    <property type="entry name" value="ABC_TRANSPORTER_2"/>
    <property type="match status" value="1"/>
</dbReference>
<evidence type="ECO:0000313" key="13">
    <source>
        <dbReference type="Proteomes" id="UP001179647"/>
    </source>
</evidence>
<dbReference type="PROSITE" id="PS00211">
    <property type="entry name" value="ABC_TRANSPORTER_1"/>
    <property type="match status" value="1"/>
</dbReference>
<organism evidence="12 13">
    <name type="scientific">Vagococcus intermedius</name>
    <dbReference type="NCBI Taxonomy" id="2991418"/>
    <lineage>
        <taxon>Bacteria</taxon>
        <taxon>Bacillati</taxon>
        <taxon>Bacillota</taxon>
        <taxon>Bacilli</taxon>
        <taxon>Lactobacillales</taxon>
        <taxon>Enterococcaceae</taxon>
        <taxon>Vagococcus</taxon>
    </lineage>
</organism>
<dbReference type="SUPFAM" id="SSF90123">
    <property type="entry name" value="ABC transporter transmembrane region"/>
    <property type="match status" value="1"/>
</dbReference>
<dbReference type="Pfam" id="PF00005">
    <property type="entry name" value="ABC_tran"/>
    <property type="match status" value="1"/>
</dbReference>
<dbReference type="KEGG" id="vie:OL234_10135"/>
<protein>
    <submittedName>
        <fullName evidence="12">ABC transporter ATP-binding protein/permease</fullName>
    </submittedName>
</protein>
<evidence type="ECO:0000256" key="8">
    <source>
        <dbReference type="ARBA" id="ARBA00023136"/>
    </source>
</evidence>
<dbReference type="InterPro" id="IPR017871">
    <property type="entry name" value="ABC_transporter-like_CS"/>
</dbReference>
<dbReference type="InterPro" id="IPR003439">
    <property type="entry name" value="ABC_transporter-like_ATP-bd"/>
</dbReference>
<dbReference type="AlphaFoldDB" id="A0AAF0I9B3"/>
<dbReference type="Gene3D" id="3.40.50.300">
    <property type="entry name" value="P-loop containing nucleotide triphosphate hydrolases"/>
    <property type="match status" value="1"/>
</dbReference>
<evidence type="ECO:0000256" key="4">
    <source>
        <dbReference type="ARBA" id="ARBA00022692"/>
    </source>
</evidence>
<keyword evidence="4 9" id="KW-0812">Transmembrane</keyword>
<keyword evidence="7 9" id="KW-1133">Transmembrane helix</keyword>
<evidence type="ECO:0000256" key="7">
    <source>
        <dbReference type="ARBA" id="ARBA00022989"/>
    </source>
</evidence>
<dbReference type="PROSITE" id="PS50929">
    <property type="entry name" value="ABC_TM1F"/>
    <property type="match status" value="1"/>
</dbReference>
<feature type="transmembrane region" description="Helical" evidence="9">
    <location>
        <begin position="155"/>
        <end position="173"/>
    </location>
</feature>
<evidence type="ECO:0000256" key="5">
    <source>
        <dbReference type="ARBA" id="ARBA00022741"/>
    </source>
</evidence>
<dbReference type="InterPro" id="IPR011527">
    <property type="entry name" value="ABC1_TM_dom"/>
</dbReference>
<feature type="domain" description="ABC transmembrane type-1" evidence="11">
    <location>
        <begin position="16"/>
        <end position="298"/>
    </location>
</feature>
<feature type="transmembrane region" description="Helical" evidence="9">
    <location>
        <begin position="52"/>
        <end position="73"/>
    </location>
</feature>
<dbReference type="InterPro" id="IPR039421">
    <property type="entry name" value="Type_1_exporter"/>
</dbReference>
<dbReference type="Gene3D" id="1.20.1560.10">
    <property type="entry name" value="ABC transporter type 1, transmembrane domain"/>
    <property type="match status" value="1"/>
</dbReference>